<dbReference type="AlphaFoldDB" id="B3S2X7"/>
<proteinExistence type="predicted"/>
<dbReference type="InParanoid" id="B3S2X7"/>
<gene>
    <name evidence="2" type="ORF">TRIADDRAFT_58521</name>
</gene>
<name>B3S2X7_TRIAD</name>
<dbReference type="Proteomes" id="UP000009022">
    <property type="component" value="Unassembled WGS sequence"/>
</dbReference>
<keyword evidence="3" id="KW-1185">Reference proteome</keyword>
<accession>B3S2X7</accession>
<dbReference type="EMBL" id="DS985248">
    <property type="protein sequence ID" value="EDV22866.1"/>
    <property type="molecule type" value="Genomic_DNA"/>
</dbReference>
<dbReference type="KEGG" id="tad:TRIADDRAFT_58521"/>
<protein>
    <submittedName>
        <fullName evidence="2">Uncharacterized protein</fullName>
    </submittedName>
</protein>
<dbReference type="GeneID" id="6755944"/>
<reference evidence="2 3" key="1">
    <citation type="journal article" date="2008" name="Nature">
        <title>The Trichoplax genome and the nature of placozoans.</title>
        <authorList>
            <person name="Srivastava M."/>
            <person name="Begovic E."/>
            <person name="Chapman J."/>
            <person name="Putnam N.H."/>
            <person name="Hellsten U."/>
            <person name="Kawashima T."/>
            <person name="Kuo A."/>
            <person name="Mitros T."/>
            <person name="Salamov A."/>
            <person name="Carpenter M.L."/>
            <person name="Signorovitch A.Y."/>
            <person name="Moreno M.A."/>
            <person name="Kamm K."/>
            <person name="Grimwood J."/>
            <person name="Schmutz J."/>
            <person name="Shapiro H."/>
            <person name="Grigoriev I.V."/>
            <person name="Buss L.W."/>
            <person name="Schierwater B."/>
            <person name="Dellaporta S.L."/>
            <person name="Rokhsar D.S."/>
        </authorList>
    </citation>
    <scope>NUCLEOTIDE SEQUENCE [LARGE SCALE GENOMIC DNA]</scope>
    <source>
        <strain evidence="2 3">Grell-BS-1999</strain>
    </source>
</reference>
<organism evidence="2 3">
    <name type="scientific">Trichoplax adhaerens</name>
    <name type="common">Trichoplax reptans</name>
    <dbReference type="NCBI Taxonomy" id="10228"/>
    <lineage>
        <taxon>Eukaryota</taxon>
        <taxon>Metazoa</taxon>
        <taxon>Placozoa</taxon>
        <taxon>Uniplacotomia</taxon>
        <taxon>Trichoplacea</taxon>
        <taxon>Trichoplacidae</taxon>
        <taxon>Trichoplax</taxon>
    </lineage>
</organism>
<dbReference type="RefSeq" id="XP_002114732.1">
    <property type="nucleotide sequence ID" value="XM_002114696.1"/>
</dbReference>
<feature type="region of interest" description="Disordered" evidence="1">
    <location>
        <begin position="1"/>
        <end position="22"/>
    </location>
</feature>
<sequence length="742" mass="86605">MSDESNHLENKERKKLNFDNMNDQDSNPLEDIINWAEIGRYNDEKSEIRKLITWIRQSQYNEKDLTFIINRLWGKVILYEPMMELEANEKADEQCAIMTIRLIANDNATPKSIQEMVVGLFLDRIQNEVNLDFCGLRNTIVGYLVQNYAQVGEIIDHWYDDDKIFRVADKIPSGEQNHFPTLYLQLLLTGKTRQSKALAIQALLYNIKLNKYSLDDKEEIITRITSIQTICCASSDEGYPYPYDYSLFYDASQLAENILTETPHKRLQTITVESLIRNDILLVRDSDLNAVDQRLTLISTLRLLTVAKAFQDQFNLKFCTTKFELMLDVLKEENRARIILEACKALVNFIDKLNYQQHPTLFQDLIGEFLALLQGRHRMDVKKTIIQSLQNLGWRFLDLQDTILQRWERNIRTANREIAYELIDAMIYWAKEKIKQQDIVSKLWRIAISSGSSDQQQALQNYIIEELINKSLLRNDHLKYLIECNDNFLFRRKALYELKDKAMFSEKFRIDVSQFFLSLIVTERKDAMIVLLIDAIIEGGNLKDDYAVQQLLNMATQSIAIPKQTRNYIMNNKHWPAHIRWSNILNCSDDAILQRTAVNQLVALNSSMPEEKQYIENLFWDLLMNVNTDHDIKIHIAEGLQQMAQSTIRKLSTSSNKSSNRDSIKDHNGLMEKRLLHLISTYLNHDQLGNTLLPLIKTTFDKATNGSQIFQQSHRQTLDEKANQRLKLLERTLFDKLKDSQL</sequence>
<dbReference type="InterPro" id="IPR016024">
    <property type="entry name" value="ARM-type_fold"/>
</dbReference>
<evidence type="ECO:0000313" key="3">
    <source>
        <dbReference type="Proteomes" id="UP000009022"/>
    </source>
</evidence>
<evidence type="ECO:0000313" key="2">
    <source>
        <dbReference type="EMBL" id="EDV22866.1"/>
    </source>
</evidence>
<dbReference type="HOGENOM" id="CLU_374431_0_0_1"/>
<dbReference type="SUPFAM" id="SSF48371">
    <property type="entry name" value="ARM repeat"/>
    <property type="match status" value="1"/>
</dbReference>
<feature type="compositionally biased region" description="Basic and acidic residues" evidence="1">
    <location>
        <begin position="1"/>
        <end position="17"/>
    </location>
</feature>
<evidence type="ECO:0000256" key="1">
    <source>
        <dbReference type="SAM" id="MobiDB-lite"/>
    </source>
</evidence>
<dbReference type="CTD" id="6755944"/>